<sequence length="165" mass="18065">MTLDTILPFLGHSEQDPGLADLLASVGFDVSLMPGRAQRGAGTGHCELNSLGIELAFDFHTGYKTRFGMPRDGGKAILSAIFAYGKPSDMRAAYVGPIPFSRGPIHNRDDALLEFGLPVRTEEEDGTVEWDQWVKDGVQVRTEYFDDGSLFICTYSVPFIKTVSS</sequence>
<organism evidence="1 2">
    <name type="scientific">Rhizobium hainanense</name>
    <dbReference type="NCBI Taxonomy" id="52131"/>
    <lineage>
        <taxon>Bacteria</taxon>
        <taxon>Pseudomonadati</taxon>
        <taxon>Pseudomonadota</taxon>
        <taxon>Alphaproteobacteria</taxon>
        <taxon>Hyphomicrobiales</taxon>
        <taxon>Rhizobiaceae</taxon>
        <taxon>Rhizobium/Agrobacterium group</taxon>
        <taxon>Rhizobium</taxon>
    </lineage>
</organism>
<proteinExistence type="predicted"/>
<accession>A0A1C3V3F7</accession>
<protein>
    <submittedName>
        <fullName evidence="1">Uncharacterized protein</fullName>
    </submittedName>
</protein>
<dbReference type="OrthoDB" id="8410238at2"/>
<dbReference type="AlphaFoldDB" id="A0A1C3V3F7"/>
<keyword evidence="2" id="KW-1185">Reference proteome</keyword>
<reference evidence="2" key="1">
    <citation type="submission" date="2016-08" db="EMBL/GenBank/DDBJ databases">
        <authorList>
            <person name="Varghese N."/>
            <person name="Submissions Spin"/>
        </authorList>
    </citation>
    <scope>NUCLEOTIDE SEQUENCE [LARGE SCALE GENOMIC DNA]</scope>
    <source>
        <strain evidence="2">CCBAU 57015</strain>
    </source>
</reference>
<dbReference type="RefSeq" id="WP_075853497.1">
    <property type="nucleotide sequence ID" value="NZ_FMAC01000004.1"/>
</dbReference>
<gene>
    <name evidence="1" type="ORF">GA0061100_104243</name>
</gene>
<name>A0A1C3V3F7_9HYPH</name>
<dbReference type="Proteomes" id="UP000186228">
    <property type="component" value="Unassembled WGS sequence"/>
</dbReference>
<dbReference type="EMBL" id="FMAC01000004">
    <property type="protein sequence ID" value="SCB22225.1"/>
    <property type="molecule type" value="Genomic_DNA"/>
</dbReference>
<evidence type="ECO:0000313" key="2">
    <source>
        <dbReference type="Proteomes" id="UP000186228"/>
    </source>
</evidence>
<evidence type="ECO:0000313" key="1">
    <source>
        <dbReference type="EMBL" id="SCB22225.1"/>
    </source>
</evidence>